<sequence length="182" mass="21875">MKIPNLEGDIVCLRSIEPEKDYKQWYEVMKDPDMHRWTANTIPKDSNEMKELLHTYKNLEEIIAWSIIMKQSKEMIGTYWISVPTVNENKKLIVSAEAQRIARKFWRTGVNREARNLIYNYLFSTLDVDEIRAQAWDKNINSCRSMEQIGFKLENQVKRLFPKYNELFLENHYVLFKEDWFG</sequence>
<dbReference type="PANTHER" id="PTHR43792">
    <property type="entry name" value="GNAT FAMILY, PUTATIVE (AFU_ORTHOLOGUE AFUA_3G00765)-RELATED-RELATED"/>
    <property type="match status" value="1"/>
</dbReference>
<dbReference type="GO" id="GO:0008999">
    <property type="term" value="F:protein-N-terminal-alanine acetyltransferase activity"/>
    <property type="evidence" value="ECO:0007669"/>
    <property type="project" value="TreeGrafter"/>
</dbReference>
<gene>
    <name evidence="2" type="ORF">BACERE00191_01777</name>
</gene>
<dbReference type="InterPro" id="IPR000182">
    <property type="entry name" value="GNAT_dom"/>
</dbReference>
<dbReference type="RefSeq" id="WP_000701302.1">
    <property type="nucleotide sequence ID" value="NZ_CP093424.1"/>
</dbReference>
<dbReference type="GO" id="GO:0005737">
    <property type="term" value="C:cytoplasm"/>
    <property type="evidence" value="ECO:0007669"/>
    <property type="project" value="TreeGrafter"/>
</dbReference>
<reference evidence="3" key="1">
    <citation type="submission" date="2017-04" db="EMBL/GenBank/DDBJ databases">
        <authorList>
            <person name="Criscuolo A."/>
        </authorList>
    </citation>
    <scope>NUCLEOTIDE SEQUENCE [LARGE SCALE GENOMIC DNA]</scope>
</reference>
<dbReference type="PANTHER" id="PTHR43792:SF9">
    <property type="entry name" value="RIBOSOMAL-PROTEIN-ALANINE ACETYLTRANSFERASE"/>
    <property type="match status" value="1"/>
</dbReference>
<dbReference type="AlphaFoldDB" id="A0A1Y5ZFV7"/>
<dbReference type="InterPro" id="IPR016181">
    <property type="entry name" value="Acyl_CoA_acyltransferase"/>
</dbReference>
<dbReference type="Proteomes" id="UP000194499">
    <property type="component" value="Unassembled WGS sequence"/>
</dbReference>
<evidence type="ECO:0000259" key="1">
    <source>
        <dbReference type="Pfam" id="PF13302"/>
    </source>
</evidence>
<protein>
    <recommendedName>
        <fullName evidence="1">N-acetyltransferase domain-containing protein</fullName>
    </recommendedName>
</protein>
<feature type="domain" description="N-acetyltransferase" evidence="1">
    <location>
        <begin position="12"/>
        <end position="152"/>
    </location>
</feature>
<dbReference type="Gene3D" id="3.40.630.30">
    <property type="match status" value="1"/>
</dbReference>
<accession>A0A1Y5ZFV7</accession>
<dbReference type="EMBL" id="FWZB01000036">
    <property type="protein sequence ID" value="SMD90926.1"/>
    <property type="molecule type" value="Genomic_DNA"/>
</dbReference>
<evidence type="ECO:0000313" key="3">
    <source>
        <dbReference type="Proteomes" id="UP000194499"/>
    </source>
</evidence>
<dbReference type="Pfam" id="PF13302">
    <property type="entry name" value="Acetyltransf_3"/>
    <property type="match status" value="1"/>
</dbReference>
<dbReference type="InterPro" id="IPR051531">
    <property type="entry name" value="N-acetyltransferase"/>
</dbReference>
<dbReference type="SUPFAM" id="SSF55729">
    <property type="entry name" value="Acyl-CoA N-acyltransferases (Nat)"/>
    <property type="match status" value="1"/>
</dbReference>
<proteinExistence type="predicted"/>
<name>A0A1Y5ZFV7_9BACI</name>
<evidence type="ECO:0000313" key="2">
    <source>
        <dbReference type="EMBL" id="SMD90926.1"/>
    </source>
</evidence>
<organism evidence="2 3">
    <name type="scientific">Bacillus pacificus</name>
    <dbReference type="NCBI Taxonomy" id="2026187"/>
    <lineage>
        <taxon>Bacteria</taxon>
        <taxon>Bacillati</taxon>
        <taxon>Bacillota</taxon>
        <taxon>Bacilli</taxon>
        <taxon>Bacillales</taxon>
        <taxon>Bacillaceae</taxon>
        <taxon>Bacillus</taxon>
        <taxon>Bacillus cereus group</taxon>
    </lineage>
</organism>